<protein>
    <submittedName>
        <fullName evidence="9">Enkurin, TRPC channel interacting protein</fullName>
    </submittedName>
</protein>
<keyword evidence="6" id="KW-0175">Coiled coil</keyword>
<keyword evidence="5" id="KW-0966">Cell projection</keyword>
<evidence type="ECO:0000259" key="8">
    <source>
        <dbReference type="PROSITE" id="PS51665"/>
    </source>
</evidence>
<dbReference type="PROSITE" id="PS51665">
    <property type="entry name" value="ENKURIN"/>
    <property type="match status" value="1"/>
</dbReference>
<dbReference type="InterPro" id="IPR027012">
    <property type="entry name" value="Enkurin_dom"/>
</dbReference>
<dbReference type="GO" id="GO:0005516">
    <property type="term" value="F:calmodulin binding"/>
    <property type="evidence" value="ECO:0007669"/>
    <property type="project" value="TreeGrafter"/>
</dbReference>
<dbReference type="AlphaFoldDB" id="A0A672ZGU6"/>
<keyword evidence="4" id="KW-0206">Cytoskeleton</keyword>
<keyword evidence="3" id="KW-0963">Cytoplasm</keyword>
<sequence length="259" mass="30524">MSSFNTFEVVHPQERIYNLIPREEVHIEKSQRYSLSKFRPTVVREKKITNPTMKTMGPAKVEVPSPDKYLKKHSKEPKLPESEKSHEKYISLDKPPVPTRTDHPTMGIHTKRDFIRTTTVVPKKPQPISVDTNRGHKQPLENSGLVPKYIKKKDYGEVPVYLQQRNEEQQRAQEAYDSYVREQKEQGAMKQLSDEERQSILERLKANWDKLHHEYQSLSLVTDMLSKKAHKERLEAAMKQLETDIEFFERFKILYVPNK</sequence>
<evidence type="ECO:0000313" key="10">
    <source>
        <dbReference type="Proteomes" id="UP000472271"/>
    </source>
</evidence>
<evidence type="ECO:0000256" key="3">
    <source>
        <dbReference type="ARBA" id="ARBA00022490"/>
    </source>
</evidence>
<evidence type="ECO:0000256" key="1">
    <source>
        <dbReference type="ARBA" id="ARBA00004138"/>
    </source>
</evidence>
<accession>A0A672ZGU6</accession>
<dbReference type="FunCoup" id="A0A672ZGU6">
    <property type="interactions" value="83"/>
</dbReference>
<evidence type="ECO:0000256" key="4">
    <source>
        <dbReference type="ARBA" id="ARBA00023212"/>
    </source>
</evidence>
<evidence type="ECO:0000256" key="5">
    <source>
        <dbReference type="ARBA" id="ARBA00023273"/>
    </source>
</evidence>
<name>A0A672ZGU6_9TELE</name>
<dbReference type="GO" id="GO:0005879">
    <property type="term" value="C:axonemal microtubule"/>
    <property type="evidence" value="ECO:0007669"/>
    <property type="project" value="TreeGrafter"/>
</dbReference>
<evidence type="ECO:0000256" key="2">
    <source>
        <dbReference type="ARBA" id="ARBA00004245"/>
    </source>
</evidence>
<proteinExistence type="predicted"/>
<dbReference type="PANTHER" id="PTHR21490">
    <property type="entry name" value="ENKURIN-RELATED"/>
    <property type="match status" value="1"/>
</dbReference>
<evidence type="ECO:0000256" key="6">
    <source>
        <dbReference type="SAM" id="Coils"/>
    </source>
</evidence>
<dbReference type="Pfam" id="PF13864">
    <property type="entry name" value="Enkurin"/>
    <property type="match status" value="1"/>
</dbReference>
<dbReference type="GO" id="GO:0001669">
    <property type="term" value="C:acrosomal vesicle"/>
    <property type="evidence" value="ECO:0007669"/>
    <property type="project" value="TreeGrafter"/>
</dbReference>
<evidence type="ECO:0000313" key="9">
    <source>
        <dbReference type="Ensembl" id="ENSSORP00005015697.1"/>
    </source>
</evidence>
<comment type="subcellular location">
    <subcellularLocation>
        <location evidence="1">Cell projection</location>
        <location evidence="1">Cilium</location>
    </subcellularLocation>
    <subcellularLocation>
        <location evidence="2">Cytoplasm</location>
        <location evidence="2">Cytoskeleton</location>
    </subcellularLocation>
</comment>
<dbReference type="Ensembl" id="ENSSORT00005016191.1">
    <property type="protein sequence ID" value="ENSSORP00005015697.1"/>
    <property type="gene ID" value="ENSSORG00005007869.1"/>
</dbReference>
<gene>
    <name evidence="9" type="primary">enkur</name>
</gene>
<reference evidence="9" key="3">
    <citation type="submission" date="2025-09" db="UniProtKB">
        <authorList>
            <consortium name="Ensembl"/>
        </authorList>
    </citation>
    <scope>IDENTIFICATION</scope>
</reference>
<feature type="compositionally biased region" description="Basic and acidic residues" evidence="7">
    <location>
        <begin position="76"/>
        <end position="91"/>
    </location>
</feature>
<reference evidence="9" key="2">
    <citation type="submission" date="2025-08" db="UniProtKB">
        <authorList>
            <consortium name="Ensembl"/>
        </authorList>
    </citation>
    <scope>IDENTIFICATION</scope>
</reference>
<keyword evidence="10" id="KW-1185">Reference proteome</keyword>
<evidence type="ECO:0000256" key="7">
    <source>
        <dbReference type="SAM" id="MobiDB-lite"/>
    </source>
</evidence>
<feature type="coiled-coil region" evidence="6">
    <location>
        <begin position="224"/>
        <end position="251"/>
    </location>
</feature>
<organism evidence="9 10">
    <name type="scientific">Sphaeramia orbicularis</name>
    <name type="common">orbiculate cardinalfish</name>
    <dbReference type="NCBI Taxonomy" id="375764"/>
    <lineage>
        <taxon>Eukaryota</taxon>
        <taxon>Metazoa</taxon>
        <taxon>Chordata</taxon>
        <taxon>Craniata</taxon>
        <taxon>Vertebrata</taxon>
        <taxon>Euteleostomi</taxon>
        <taxon>Actinopterygii</taxon>
        <taxon>Neopterygii</taxon>
        <taxon>Teleostei</taxon>
        <taxon>Neoteleostei</taxon>
        <taxon>Acanthomorphata</taxon>
        <taxon>Gobiaria</taxon>
        <taxon>Kurtiformes</taxon>
        <taxon>Apogonoidei</taxon>
        <taxon>Apogonidae</taxon>
        <taxon>Apogoninae</taxon>
        <taxon>Sphaeramia</taxon>
    </lineage>
</organism>
<feature type="region of interest" description="Disordered" evidence="7">
    <location>
        <begin position="54"/>
        <end position="107"/>
    </location>
</feature>
<reference evidence="9" key="1">
    <citation type="submission" date="2019-06" db="EMBL/GenBank/DDBJ databases">
        <authorList>
            <consortium name="Wellcome Sanger Institute Data Sharing"/>
        </authorList>
    </citation>
    <scope>NUCLEOTIDE SEQUENCE [LARGE SCALE GENOMIC DNA]</scope>
</reference>
<dbReference type="PANTHER" id="PTHR21490:SF0">
    <property type="entry name" value="ENKURIN"/>
    <property type="match status" value="1"/>
</dbReference>
<feature type="domain" description="Enkurin" evidence="8">
    <location>
        <begin position="164"/>
        <end position="256"/>
    </location>
</feature>
<dbReference type="InterPro" id="IPR052102">
    <property type="entry name" value="Enkurin_domain-protein"/>
</dbReference>
<dbReference type="Proteomes" id="UP000472271">
    <property type="component" value="Chromosome 20"/>
</dbReference>
<dbReference type="InParanoid" id="A0A672ZGU6"/>